<dbReference type="Pfam" id="PF22807">
    <property type="entry name" value="TrAA12"/>
    <property type="match status" value="2"/>
</dbReference>
<dbReference type="Gene3D" id="2.120.10.30">
    <property type="entry name" value="TolB, C-terminal domain"/>
    <property type="match status" value="1"/>
</dbReference>
<reference evidence="3" key="1">
    <citation type="journal article" date="2014" name="Int. J. Syst. Evol. Microbiol.">
        <title>Complete genome of a new Firmicutes species belonging to the dominant human colonic microbiota ('Ruminococcus bicirculans') reveals two chromosomes and a selective capacity to utilize plant glucans.</title>
        <authorList>
            <consortium name="NISC Comparative Sequencing Program"/>
            <person name="Wegmann U."/>
            <person name="Louis P."/>
            <person name="Goesmann A."/>
            <person name="Henrissat B."/>
            <person name="Duncan S.H."/>
            <person name="Flint H.J."/>
        </authorList>
    </citation>
    <scope>NUCLEOTIDE SEQUENCE</scope>
    <source>
        <strain evidence="3">NBRC 103408</strain>
    </source>
</reference>
<dbReference type="SUPFAM" id="SSF50952">
    <property type="entry name" value="Soluble quinoprotein glucose dehydrogenase"/>
    <property type="match status" value="1"/>
</dbReference>
<dbReference type="InterPro" id="IPR011041">
    <property type="entry name" value="Quinoprot_gluc/sorb_DH_b-prop"/>
</dbReference>
<dbReference type="RefSeq" id="WP_169561958.1">
    <property type="nucleotide sequence ID" value="NZ_BSNF01000010.1"/>
</dbReference>
<protein>
    <submittedName>
        <fullName evidence="3">Sorbosone dehydrogenase</fullName>
    </submittedName>
</protein>
<keyword evidence="4" id="KW-1185">Reference proteome</keyword>
<dbReference type="InterPro" id="IPR011042">
    <property type="entry name" value="6-blade_b-propeller_TolB-like"/>
</dbReference>
<proteinExistence type="predicted"/>
<dbReference type="PANTHER" id="PTHR33546:SF1">
    <property type="entry name" value="LARGE, MULTIFUNCTIONAL SECRETED PROTEIN"/>
    <property type="match status" value="1"/>
</dbReference>
<gene>
    <name evidence="3" type="ORF">GCM10007924_31360</name>
</gene>
<dbReference type="PANTHER" id="PTHR33546">
    <property type="entry name" value="LARGE, MULTIFUNCTIONAL SECRETED PROTEIN-RELATED"/>
    <property type="match status" value="1"/>
</dbReference>
<sequence>MKKTPKNVLLLIGVLVMGMPGPVWASALATRDTDVVGAEIRISPGDLPAPYETPSVANSVRKYKGGAHGTLDLPPGFRVNAFRDDLDHARWLEVLENGDVLLAEPRRGAIRLLRDADGDGQAEIKETFLANLDRPHGMAVVGDWLYIGEATQVRRVPLKLGDMVPAGPVETVTPKGSLGDGRGHWTRNLAFNRAENALYISVGSRGNVAEEPLPRASIQRLGLASGNMTTFAEGLRNPVGIAFYPGTGDLYTVVNERDGFGDELVPDFLTHVRQGAFYGWPYAYIGANPDPDYGDRSPDKVARTVIPDVLFRSHSAPLGLAFGPESGFPEAYRKDAYVALHGSWNAADPRGYKIVRVPFEDGRPSGAYINFAVGFRVGEGSPPKAWGRPAGLAFGRDGALLVADDVSQTIWRISYDPSAL</sequence>
<feature type="signal peptide" evidence="1">
    <location>
        <begin position="1"/>
        <end position="25"/>
    </location>
</feature>
<accession>A0ABQ5U9I7</accession>
<reference evidence="3" key="2">
    <citation type="submission" date="2023-01" db="EMBL/GenBank/DDBJ databases">
        <title>Draft genome sequence of Sneathiella chinensis strain NBRC 103408.</title>
        <authorList>
            <person name="Sun Q."/>
            <person name="Mori K."/>
        </authorList>
    </citation>
    <scope>NUCLEOTIDE SEQUENCE</scope>
    <source>
        <strain evidence="3">NBRC 103408</strain>
    </source>
</reference>
<organism evidence="3 4">
    <name type="scientific">Sneathiella chinensis</name>
    <dbReference type="NCBI Taxonomy" id="349750"/>
    <lineage>
        <taxon>Bacteria</taxon>
        <taxon>Pseudomonadati</taxon>
        <taxon>Pseudomonadota</taxon>
        <taxon>Alphaproteobacteria</taxon>
        <taxon>Sneathiellales</taxon>
        <taxon>Sneathiellaceae</taxon>
        <taxon>Sneathiella</taxon>
    </lineage>
</organism>
<evidence type="ECO:0000313" key="3">
    <source>
        <dbReference type="EMBL" id="GLQ07914.1"/>
    </source>
</evidence>
<evidence type="ECO:0000313" key="4">
    <source>
        <dbReference type="Proteomes" id="UP001161409"/>
    </source>
</evidence>
<feature type="domain" description="Pyrroloquinoline quinone-dependent pyranose dehydrogenase beta-propeller" evidence="2">
    <location>
        <begin position="73"/>
        <end position="260"/>
    </location>
</feature>
<evidence type="ECO:0000259" key="2">
    <source>
        <dbReference type="Pfam" id="PF22807"/>
    </source>
</evidence>
<evidence type="ECO:0000256" key="1">
    <source>
        <dbReference type="SAM" id="SignalP"/>
    </source>
</evidence>
<feature type="domain" description="Pyrroloquinoline quinone-dependent pyranose dehydrogenase beta-propeller" evidence="2">
    <location>
        <begin position="304"/>
        <end position="414"/>
    </location>
</feature>
<dbReference type="InterPro" id="IPR054539">
    <property type="entry name" value="Beta-prop_PDH"/>
</dbReference>
<name>A0ABQ5U9I7_9PROT</name>
<comment type="caution">
    <text evidence="3">The sequence shown here is derived from an EMBL/GenBank/DDBJ whole genome shotgun (WGS) entry which is preliminary data.</text>
</comment>
<dbReference type="EMBL" id="BSNF01000010">
    <property type="protein sequence ID" value="GLQ07914.1"/>
    <property type="molecule type" value="Genomic_DNA"/>
</dbReference>
<keyword evidence="1" id="KW-0732">Signal</keyword>
<dbReference type="Proteomes" id="UP001161409">
    <property type="component" value="Unassembled WGS sequence"/>
</dbReference>
<feature type="chain" id="PRO_5045672707" evidence="1">
    <location>
        <begin position="26"/>
        <end position="420"/>
    </location>
</feature>